<dbReference type="GO" id="GO:0140359">
    <property type="term" value="F:ABC-type transporter activity"/>
    <property type="evidence" value="ECO:0007669"/>
    <property type="project" value="InterPro"/>
</dbReference>
<dbReference type="PANTHER" id="PTHR24221:SF248">
    <property type="entry name" value="ABC TRANSPORTER TRANSMEMBRANE REGION"/>
    <property type="match status" value="1"/>
</dbReference>
<dbReference type="Pfam" id="PF03412">
    <property type="entry name" value="Peptidase_C39"/>
    <property type="match status" value="1"/>
</dbReference>
<feature type="domain" description="ABC transmembrane type-1" evidence="11">
    <location>
        <begin position="181"/>
        <end position="459"/>
    </location>
</feature>
<dbReference type="PROSITE" id="PS50990">
    <property type="entry name" value="PEPTIDASE_C39"/>
    <property type="match status" value="1"/>
</dbReference>
<evidence type="ECO:0000259" key="12">
    <source>
        <dbReference type="PROSITE" id="PS50990"/>
    </source>
</evidence>
<evidence type="ECO:0000256" key="4">
    <source>
        <dbReference type="ARBA" id="ARBA00022692"/>
    </source>
</evidence>
<dbReference type="PROSITE" id="PS50929">
    <property type="entry name" value="ABC_TM1F"/>
    <property type="match status" value="1"/>
</dbReference>
<dbReference type="Pfam" id="PF00005">
    <property type="entry name" value="ABC_tran"/>
    <property type="match status" value="1"/>
</dbReference>
<dbReference type="InterPro" id="IPR036640">
    <property type="entry name" value="ABC1_TM_sf"/>
</dbReference>
<comment type="subcellular location">
    <subcellularLocation>
        <location evidence="1">Cell membrane</location>
        <topology evidence="1">Multi-pass membrane protein</topology>
    </subcellularLocation>
</comment>
<dbReference type="InterPro" id="IPR039421">
    <property type="entry name" value="Type_1_exporter"/>
</dbReference>
<evidence type="ECO:0000256" key="2">
    <source>
        <dbReference type="ARBA" id="ARBA00022448"/>
    </source>
</evidence>
<dbReference type="AlphaFoldDB" id="A0A2N1PI47"/>
<dbReference type="Gene3D" id="3.40.50.300">
    <property type="entry name" value="P-loop containing nucleotide triphosphate hydrolases"/>
    <property type="match status" value="1"/>
</dbReference>
<dbReference type="PROSITE" id="PS50893">
    <property type="entry name" value="ABC_TRANSPORTER_2"/>
    <property type="match status" value="1"/>
</dbReference>
<dbReference type="GO" id="GO:0016887">
    <property type="term" value="F:ATP hydrolysis activity"/>
    <property type="evidence" value="ECO:0007669"/>
    <property type="project" value="InterPro"/>
</dbReference>
<feature type="domain" description="Peptidase C39" evidence="12">
    <location>
        <begin position="19"/>
        <end position="142"/>
    </location>
</feature>
<comment type="caution">
    <text evidence="13">The sequence shown here is derived from an EMBL/GenBank/DDBJ whole genome shotgun (WGS) entry which is preliminary data.</text>
</comment>
<dbReference type="Proteomes" id="UP000233256">
    <property type="component" value="Unassembled WGS sequence"/>
</dbReference>
<feature type="transmembrane region" description="Helical" evidence="9">
    <location>
        <begin position="287"/>
        <end position="309"/>
    </location>
</feature>
<organism evidence="13 14">
    <name type="scientific">Candidatus Wallbacteria bacterium HGW-Wallbacteria-1</name>
    <dbReference type="NCBI Taxonomy" id="2013854"/>
    <lineage>
        <taxon>Bacteria</taxon>
        <taxon>Candidatus Walliibacteriota</taxon>
    </lineage>
</organism>
<evidence type="ECO:0000313" key="14">
    <source>
        <dbReference type="Proteomes" id="UP000233256"/>
    </source>
</evidence>
<evidence type="ECO:0000256" key="3">
    <source>
        <dbReference type="ARBA" id="ARBA00022475"/>
    </source>
</evidence>
<dbReference type="GO" id="GO:0008233">
    <property type="term" value="F:peptidase activity"/>
    <property type="evidence" value="ECO:0007669"/>
    <property type="project" value="InterPro"/>
</dbReference>
<dbReference type="GO" id="GO:0034040">
    <property type="term" value="F:ATPase-coupled lipid transmembrane transporter activity"/>
    <property type="evidence" value="ECO:0007669"/>
    <property type="project" value="TreeGrafter"/>
</dbReference>
<evidence type="ECO:0000256" key="6">
    <source>
        <dbReference type="ARBA" id="ARBA00022840"/>
    </source>
</evidence>
<dbReference type="InterPro" id="IPR003439">
    <property type="entry name" value="ABC_transporter-like_ATP-bd"/>
</dbReference>
<accession>A0A2N1PI47</accession>
<dbReference type="Gene3D" id="1.20.1560.10">
    <property type="entry name" value="ABC transporter type 1, transmembrane domain"/>
    <property type="match status" value="1"/>
</dbReference>
<dbReference type="GO" id="GO:0006508">
    <property type="term" value="P:proteolysis"/>
    <property type="evidence" value="ECO:0007669"/>
    <property type="project" value="InterPro"/>
</dbReference>
<dbReference type="SMART" id="SM00382">
    <property type="entry name" value="AAA"/>
    <property type="match status" value="1"/>
</dbReference>
<dbReference type="InterPro" id="IPR005074">
    <property type="entry name" value="Peptidase_C39"/>
</dbReference>
<dbReference type="InterPro" id="IPR017750">
    <property type="entry name" value="ATPase_T1SS"/>
</dbReference>
<dbReference type="SUPFAM" id="SSF52540">
    <property type="entry name" value="P-loop containing nucleoside triphosphate hydrolases"/>
    <property type="match status" value="1"/>
</dbReference>
<dbReference type="CDD" id="cd02421">
    <property type="entry name" value="Peptidase_C39_likeD"/>
    <property type="match status" value="1"/>
</dbReference>
<dbReference type="NCBIfam" id="TIGR03375">
    <property type="entry name" value="type_I_sec_LssB"/>
    <property type="match status" value="1"/>
</dbReference>
<dbReference type="Pfam" id="PF00664">
    <property type="entry name" value="ABC_membrane"/>
    <property type="match status" value="1"/>
</dbReference>
<feature type="domain" description="ABC transporter" evidence="10">
    <location>
        <begin position="493"/>
        <end position="724"/>
    </location>
</feature>
<keyword evidence="7 9" id="KW-1133">Transmembrane helix</keyword>
<dbReference type="InterPro" id="IPR003593">
    <property type="entry name" value="AAA+_ATPase"/>
</dbReference>
<name>A0A2N1PI47_9BACT</name>
<dbReference type="GO" id="GO:0005524">
    <property type="term" value="F:ATP binding"/>
    <property type="evidence" value="ECO:0007669"/>
    <property type="project" value="UniProtKB-KW"/>
</dbReference>
<dbReference type="InterPro" id="IPR027417">
    <property type="entry name" value="P-loop_NTPase"/>
</dbReference>
<gene>
    <name evidence="13" type="ORF">CVV64_20640</name>
</gene>
<dbReference type="GO" id="GO:0005886">
    <property type="term" value="C:plasma membrane"/>
    <property type="evidence" value="ECO:0007669"/>
    <property type="project" value="UniProtKB-SubCell"/>
</dbReference>
<keyword evidence="2" id="KW-0813">Transport</keyword>
<proteinExistence type="predicted"/>
<dbReference type="PANTHER" id="PTHR24221">
    <property type="entry name" value="ATP-BINDING CASSETTE SUB-FAMILY B"/>
    <property type="match status" value="1"/>
</dbReference>
<evidence type="ECO:0000256" key="5">
    <source>
        <dbReference type="ARBA" id="ARBA00022741"/>
    </source>
</evidence>
<evidence type="ECO:0000313" key="13">
    <source>
        <dbReference type="EMBL" id="PKK88013.1"/>
    </source>
</evidence>
<reference evidence="13 14" key="1">
    <citation type="journal article" date="2017" name="ISME J.">
        <title>Potential for microbial H2 and metal transformations associated with novel bacteria and archaea in deep terrestrial subsurface sediments.</title>
        <authorList>
            <person name="Hernsdorf A.W."/>
            <person name="Amano Y."/>
            <person name="Miyakawa K."/>
            <person name="Ise K."/>
            <person name="Suzuki Y."/>
            <person name="Anantharaman K."/>
            <person name="Probst A."/>
            <person name="Burstein D."/>
            <person name="Thomas B.C."/>
            <person name="Banfield J.F."/>
        </authorList>
    </citation>
    <scope>NUCLEOTIDE SEQUENCE [LARGE SCALE GENOMIC DNA]</scope>
    <source>
        <strain evidence="13">HGW-Wallbacteria-1</strain>
    </source>
</reference>
<evidence type="ECO:0000256" key="8">
    <source>
        <dbReference type="ARBA" id="ARBA00023136"/>
    </source>
</evidence>
<evidence type="ECO:0000259" key="10">
    <source>
        <dbReference type="PROSITE" id="PS50893"/>
    </source>
</evidence>
<feature type="transmembrane region" description="Helical" evidence="9">
    <location>
        <begin position="403"/>
        <end position="423"/>
    </location>
</feature>
<dbReference type="InterPro" id="IPR011527">
    <property type="entry name" value="ABC1_TM_dom"/>
</dbReference>
<feature type="transmembrane region" description="Helical" evidence="9">
    <location>
        <begin position="181"/>
        <end position="203"/>
    </location>
</feature>
<evidence type="ECO:0000256" key="7">
    <source>
        <dbReference type="ARBA" id="ARBA00022989"/>
    </source>
</evidence>
<evidence type="ECO:0000259" key="11">
    <source>
        <dbReference type="PROSITE" id="PS50929"/>
    </source>
</evidence>
<dbReference type="Gene3D" id="3.90.70.10">
    <property type="entry name" value="Cysteine proteinases"/>
    <property type="match status" value="1"/>
</dbReference>
<evidence type="ECO:0000256" key="1">
    <source>
        <dbReference type="ARBA" id="ARBA00004651"/>
    </source>
</evidence>
<feature type="transmembrane region" description="Helical" evidence="9">
    <location>
        <begin position="315"/>
        <end position="334"/>
    </location>
</feature>
<dbReference type="FunFam" id="3.40.50.300:FF:000299">
    <property type="entry name" value="ABC transporter ATP-binding protein/permease"/>
    <property type="match status" value="1"/>
</dbReference>
<evidence type="ECO:0000256" key="9">
    <source>
        <dbReference type="SAM" id="Phobius"/>
    </source>
</evidence>
<keyword evidence="8 9" id="KW-0472">Membrane</keyword>
<keyword evidence="3" id="KW-1003">Cell membrane</keyword>
<dbReference type="EMBL" id="PGXC01000075">
    <property type="protein sequence ID" value="PKK88013.1"/>
    <property type="molecule type" value="Genomic_DNA"/>
</dbReference>
<feature type="transmembrane region" description="Helical" evidence="9">
    <location>
        <begin position="215"/>
        <end position="235"/>
    </location>
</feature>
<protein>
    <submittedName>
        <fullName evidence="13">Type I secretion system permease/ATPase</fullName>
    </submittedName>
</protein>
<sequence length="726" mass="80688">MPDDKTIPISNDWNIADNQEKHEDPLLDCLIILAKMYGRNASKASLSAGLPLVQNRLTIELFARAANRADLSSRILLKPLEEIGSIQLPAILLLNDRGACILVEKNTTRDEFKVLLSQSGSGEKVISREELEKLYTGYAIFVRPKYLTDRKSVADDETSSNRSKHWFWGTIMESWRVYRDVFLAAFLINVFGLVGIFYVLNVYDRVIPNGAFETLWVLSIGVTVIYLFAVLMRTLRSYFIDEAAKRINLKISAMLLQKVLDLRMEARPQSIGSFSRNLQEFEGIRDFITSVSITAVIDVPFTIIGLFVVWYIGSYIVLAHVITIIILIVYAYFVQKPLQRVVEKTVRASAQKNAILIEGIAGLETIKMLGAEGHIQRAWEESVSYISKWGNKSRMISSSVQDVSYFVQNLLIVAVVVGGVYMITKGDLTQGGLVALVILSRQVIAPMAQVVNLATRYHHAREALSTLEEIMKLPVERPAGKTFLPRTRFKGVIGVKNLTFSYPGQTTNVLNNITLEIAEGEKVGIIGPVGSGKTTLGKLMLGIYEPISGMVTMDGTDIRQIDPAELRNFLGYVPQDIVLFRGTVRDNITMGTHDVDDQSVINAAEIAGVDSFVKKHPSGFDMEVEEFGRGLSGGQRQSVALARSLLLDPPVLVLDEPTSNMDNRSEIRLKGYLAQAVQEKTVVLITHRASLLDMVTRLIVIDNGSIIADGPKDFVLEAMRKGQLNF</sequence>
<keyword evidence="5" id="KW-0547">Nucleotide-binding</keyword>
<keyword evidence="6" id="KW-0067">ATP-binding</keyword>
<dbReference type="CDD" id="cd18587">
    <property type="entry name" value="ABC_6TM_LapB_like"/>
    <property type="match status" value="1"/>
</dbReference>
<keyword evidence="4 9" id="KW-0812">Transmembrane</keyword>
<dbReference type="SUPFAM" id="SSF90123">
    <property type="entry name" value="ABC transporter transmembrane region"/>
    <property type="match status" value="1"/>
</dbReference>